<proteinExistence type="inferred from homology"/>
<gene>
    <name evidence="8" type="ORF">AV656_08715</name>
</gene>
<keyword evidence="5" id="KW-0378">Hydrolase</keyword>
<dbReference type="EMBL" id="LQNT01000009">
    <property type="protein sequence ID" value="KZE38970.1"/>
    <property type="molecule type" value="Genomic_DNA"/>
</dbReference>
<evidence type="ECO:0000256" key="2">
    <source>
        <dbReference type="ARBA" id="ARBA00009997"/>
    </source>
</evidence>
<dbReference type="Pfam" id="PF04029">
    <property type="entry name" value="2-ph_phosp"/>
    <property type="match status" value="1"/>
</dbReference>
<evidence type="ECO:0000313" key="8">
    <source>
        <dbReference type="EMBL" id="KZE38970.1"/>
    </source>
</evidence>
<evidence type="ECO:0000256" key="1">
    <source>
        <dbReference type="ARBA" id="ARBA00001946"/>
    </source>
</evidence>
<dbReference type="InterPro" id="IPR036702">
    <property type="entry name" value="ComB-like_sf"/>
</dbReference>
<comment type="caution">
    <text evidence="8">The sequence shown here is derived from an EMBL/GenBank/DDBJ whole genome shotgun (WGS) entry which is preliminary data.</text>
</comment>
<comment type="catalytic activity">
    <reaction evidence="7">
        <text>(2R)-O-phospho-3-sulfolactate + H2O = (2R)-3-sulfolactate + phosphate</text>
        <dbReference type="Rhea" id="RHEA:23416"/>
        <dbReference type="ChEBI" id="CHEBI:15377"/>
        <dbReference type="ChEBI" id="CHEBI:15597"/>
        <dbReference type="ChEBI" id="CHEBI:43474"/>
        <dbReference type="ChEBI" id="CHEBI:58738"/>
        <dbReference type="EC" id="3.1.3.71"/>
    </reaction>
</comment>
<dbReference type="Proteomes" id="UP000076490">
    <property type="component" value="Unassembled WGS sequence"/>
</dbReference>
<dbReference type="PANTHER" id="PTHR37311:SF1">
    <property type="entry name" value="2-PHOSPHOSULFOLACTATE PHOSPHATASE-RELATED"/>
    <property type="match status" value="1"/>
</dbReference>
<name>A0A161STJ6_9BACL</name>
<evidence type="ECO:0000256" key="7">
    <source>
        <dbReference type="ARBA" id="ARBA00033711"/>
    </source>
</evidence>
<dbReference type="GO" id="GO:0000287">
    <property type="term" value="F:magnesium ion binding"/>
    <property type="evidence" value="ECO:0007669"/>
    <property type="project" value="InterPro"/>
</dbReference>
<organism evidence="8 9">
    <name type="scientific">Bhargavaea cecembensis</name>
    <dbReference type="NCBI Taxonomy" id="394098"/>
    <lineage>
        <taxon>Bacteria</taxon>
        <taxon>Bacillati</taxon>
        <taxon>Bacillota</taxon>
        <taxon>Bacilli</taxon>
        <taxon>Bacillales</taxon>
        <taxon>Caryophanaceae</taxon>
        <taxon>Bhargavaea</taxon>
    </lineage>
</organism>
<dbReference type="PANTHER" id="PTHR37311">
    <property type="entry name" value="2-PHOSPHOSULFOLACTATE PHOSPHATASE-RELATED"/>
    <property type="match status" value="1"/>
</dbReference>
<dbReference type="GO" id="GO:0050532">
    <property type="term" value="F:2-phosphosulfolactate phosphatase activity"/>
    <property type="evidence" value="ECO:0007669"/>
    <property type="project" value="UniProtKB-EC"/>
</dbReference>
<reference evidence="8 9" key="1">
    <citation type="submission" date="2016-01" db="EMBL/GenBank/DDBJ databases">
        <title>Whole genome sequencing of Bhargavaea cecembensis T14.</title>
        <authorList>
            <person name="Hong K.W."/>
        </authorList>
    </citation>
    <scope>NUCLEOTIDE SEQUENCE [LARGE SCALE GENOMIC DNA]</scope>
    <source>
        <strain evidence="8 9">T14</strain>
    </source>
</reference>
<accession>A0A161STJ6</accession>
<evidence type="ECO:0000256" key="5">
    <source>
        <dbReference type="ARBA" id="ARBA00022801"/>
    </source>
</evidence>
<evidence type="ECO:0000256" key="6">
    <source>
        <dbReference type="ARBA" id="ARBA00022842"/>
    </source>
</evidence>
<comment type="cofactor">
    <cofactor evidence="1">
        <name>Mg(2+)</name>
        <dbReference type="ChEBI" id="CHEBI:18420"/>
    </cofactor>
</comment>
<keyword evidence="6" id="KW-0460">Magnesium</keyword>
<protein>
    <recommendedName>
        <fullName evidence="4">Probable 2-phosphosulfolactate phosphatase</fullName>
        <ecNumber evidence="3">3.1.3.71</ecNumber>
    </recommendedName>
</protein>
<dbReference type="AlphaFoldDB" id="A0A161STJ6"/>
<sequence>MRNSMRKIHVVPLKESIDPEKLKDCVAVVYDVFLATSTILFLLEKNYGPVTAVENEAAARAFRASAQTPAVMIGESEGDPIEDFLYPDPQQIDPADRGERAVFCSTNGTRALEKAKGARELLIGSLLNGRSLAAYITEETESDSIVIVAAGNAGRLSVEDMVGGGHLVDELLKLDEFQLSDAAVIAHRLYAESANADHRDLLDVETFHLLEAKGFPDAAEYVIQHKDQVPVVARYSAEERGIVKLRKGVFP</sequence>
<dbReference type="EC" id="3.1.3.71" evidence="3"/>
<evidence type="ECO:0000256" key="3">
    <source>
        <dbReference type="ARBA" id="ARBA00012953"/>
    </source>
</evidence>
<evidence type="ECO:0000256" key="4">
    <source>
        <dbReference type="ARBA" id="ARBA00021948"/>
    </source>
</evidence>
<evidence type="ECO:0000313" key="9">
    <source>
        <dbReference type="Proteomes" id="UP000076490"/>
    </source>
</evidence>
<dbReference type="InterPro" id="IPR005238">
    <property type="entry name" value="ComB-like"/>
</dbReference>
<dbReference type="Gene3D" id="3.90.1560.10">
    <property type="entry name" value="ComB-like"/>
    <property type="match status" value="1"/>
</dbReference>
<dbReference type="SUPFAM" id="SSF142823">
    <property type="entry name" value="ComB-like"/>
    <property type="match status" value="1"/>
</dbReference>
<dbReference type="GO" id="GO:0050545">
    <property type="term" value="F:sulfopyruvate decarboxylase activity"/>
    <property type="evidence" value="ECO:0007669"/>
    <property type="project" value="TreeGrafter"/>
</dbReference>
<comment type="similarity">
    <text evidence="2">Belongs to the ComB family.</text>
</comment>
<dbReference type="OrthoDB" id="4913at2"/>